<dbReference type="AlphaFoldDB" id="A0A9N8QGL8"/>
<dbReference type="Gene3D" id="4.10.60.10">
    <property type="entry name" value="Zinc finger, CCHC-type"/>
    <property type="match status" value="1"/>
</dbReference>
<evidence type="ECO:0008006" key="5">
    <source>
        <dbReference type="Google" id="ProtNLM"/>
    </source>
</evidence>
<sequence>MSTTAGTQGQDKAFLPPPIFGPQDGIGIRILGSSLTYDAVLARLVRAQRSPAKPKGASTKATIALLEGKRNWISWRTDMAALLQPHNDGRLWYLIHGHPATSVDCYRRIFANPDKADELASVDDATAYRSSDLTTAGSLLIQSLDEKTKSDVTKFVGADGSDGQGIWLALSKKYAGQDVATMQTAEHELTTYTLGDKTVTQVSQDLELLFNQVFMSGGEPVSQVRKVGIVLRVFLGSRFDAIRASLSASWRPEVLTFEDVIATFAAEESLHIAAATVTGQAPPAGAMALIVSQALSSAAETSQQSAAKNRRKGAGASRTGATCYHCKKVGHLIQHCKAKKNGQPPHPDSRVAQEQKAKTQEHGAIEAVHARLAAIESSLAARPGTHGTLALGVPPMGYGYQIPSLASRISEHAPEGWVPGGQQFYPPGSSSRPY</sequence>
<accession>A0A9N8QGL8</accession>
<protein>
    <recommendedName>
        <fullName evidence="5">CCHC-type domain-containing protein</fullName>
    </recommendedName>
</protein>
<feature type="compositionally biased region" description="Basic and acidic residues" evidence="2">
    <location>
        <begin position="347"/>
        <end position="362"/>
    </location>
</feature>
<evidence type="ECO:0000256" key="2">
    <source>
        <dbReference type="SAM" id="MobiDB-lite"/>
    </source>
</evidence>
<organism evidence="3 4">
    <name type="scientific">Tilletia laevis</name>
    <dbReference type="NCBI Taxonomy" id="157183"/>
    <lineage>
        <taxon>Eukaryota</taxon>
        <taxon>Fungi</taxon>
        <taxon>Dikarya</taxon>
        <taxon>Basidiomycota</taxon>
        <taxon>Ustilaginomycotina</taxon>
        <taxon>Exobasidiomycetes</taxon>
        <taxon>Tilletiales</taxon>
        <taxon>Tilletiaceae</taxon>
        <taxon>Tilletia</taxon>
    </lineage>
</organism>
<dbReference type="GO" id="GO:0003676">
    <property type="term" value="F:nucleic acid binding"/>
    <property type="evidence" value="ECO:0007669"/>
    <property type="project" value="InterPro"/>
</dbReference>
<dbReference type="GO" id="GO:0006397">
    <property type="term" value="P:mRNA processing"/>
    <property type="evidence" value="ECO:0007669"/>
    <property type="project" value="UniProtKB-KW"/>
</dbReference>
<proteinExistence type="predicted"/>
<dbReference type="Proteomes" id="UP000836404">
    <property type="component" value="Unassembled WGS sequence"/>
</dbReference>
<evidence type="ECO:0000313" key="4">
    <source>
        <dbReference type="Proteomes" id="UP000836404"/>
    </source>
</evidence>
<dbReference type="GO" id="GO:0008270">
    <property type="term" value="F:zinc ion binding"/>
    <property type="evidence" value="ECO:0007669"/>
    <property type="project" value="InterPro"/>
</dbReference>
<dbReference type="SUPFAM" id="SSF57756">
    <property type="entry name" value="Retrovirus zinc finger-like domains"/>
    <property type="match status" value="1"/>
</dbReference>
<keyword evidence="4" id="KW-1185">Reference proteome</keyword>
<reference evidence="3 4" key="1">
    <citation type="submission" date="2020-10" db="EMBL/GenBank/DDBJ databases">
        <authorList>
            <person name="Sedaghatjoo S."/>
        </authorList>
    </citation>
    <scope>NUCLEOTIDE SEQUENCE [LARGE SCALE GENOMIC DNA]</scope>
    <source>
        <strain evidence="3 4">LLFL</strain>
    </source>
</reference>
<keyword evidence="1" id="KW-0507">mRNA processing</keyword>
<name>A0A9N8QGL8_9BASI</name>
<evidence type="ECO:0000256" key="1">
    <source>
        <dbReference type="ARBA" id="ARBA00022664"/>
    </source>
</evidence>
<evidence type="ECO:0000313" key="3">
    <source>
        <dbReference type="EMBL" id="CAD6933927.1"/>
    </source>
</evidence>
<feature type="region of interest" description="Disordered" evidence="2">
    <location>
        <begin position="338"/>
        <end position="362"/>
    </location>
</feature>
<gene>
    <name evidence="3" type="ORF">JKILLFL_G2640</name>
</gene>
<dbReference type="EMBL" id="CAJHJF010003262">
    <property type="protein sequence ID" value="CAD6933927.1"/>
    <property type="molecule type" value="Genomic_DNA"/>
</dbReference>
<comment type="caution">
    <text evidence="3">The sequence shown here is derived from an EMBL/GenBank/DDBJ whole genome shotgun (WGS) entry which is preliminary data.</text>
</comment>
<dbReference type="InterPro" id="IPR036875">
    <property type="entry name" value="Znf_CCHC_sf"/>
</dbReference>